<protein>
    <submittedName>
        <fullName evidence="2">Prepilin-type N-terminal cleavage/methylation domain-containing protein</fullName>
    </submittedName>
</protein>
<dbReference type="Pfam" id="PF07963">
    <property type="entry name" value="N_methyl"/>
    <property type="match status" value="1"/>
</dbReference>
<keyword evidence="1" id="KW-0812">Transmembrane</keyword>
<accession>A0A1G9Z8K6</accession>
<keyword evidence="3" id="KW-1185">Reference proteome</keyword>
<dbReference type="InterPro" id="IPR012902">
    <property type="entry name" value="N_methyl_site"/>
</dbReference>
<evidence type="ECO:0000313" key="2">
    <source>
        <dbReference type="EMBL" id="SDN17151.1"/>
    </source>
</evidence>
<dbReference type="NCBIfam" id="TIGR02532">
    <property type="entry name" value="IV_pilin_GFxxxE"/>
    <property type="match status" value="1"/>
</dbReference>
<evidence type="ECO:0000256" key="1">
    <source>
        <dbReference type="SAM" id="Phobius"/>
    </source>
</evidence>
<dbReference type="AlphaFoldDB" id="A0A1G9Z8K6"/>
<dbReference type="OrthoDB" id="9997638at2"/>
<feature type="transmembrane region" description="Helical" evidence="1">
    <location>
        <begin position="21"/>
        <end position="39"/>
    </location>
</feature>
<organism evidence="2 3">
    <name type="scientific">Lachnospira pectinoschiza</name>
    <dbReference type="NCBI Taxonomy" id="28052"/>
    <lineage>
        <taxon>Bacteria</taxon>
        <taxon>Bacillati</taxon>
        <taxon>Bacillota</taxon>
        <taxon>Clostridia</taxon>
        <taxon>Lachnospirales</taxon>
        <taxon>Lachnospiraceae</taxon>
        <taxon>Lachnospira</taxon>
    </lineage>
</organism>
<gene>
    <name evidence="2" type="ORF">SAMN05216544_2059</name>
</gene>
<reference evidence="3" key="1">
    <citation type="submission" date="2016-10" db="EMBL/GenBank/DDBJ databases">
        <authorList>
            <person name="Varghese N."/>
            <person name="Submissions S."/>
        </authorList>
    </citation>
    <scope>NUCLEOTIDE SEQUENCE [LARGE SCALE GENOMIC DNA]</scope>
    <source>
        <strain evidence="3">M83</strain>
    </source>
</reference>
<sequence>MKENEKSKITQNNKGFSFVELIIALAISSIVLFALGVFVSQSVRSYRRSTVNAKLETKLDNAMAFGESCVLNASSIRLFKVGDLVYLLSYDSDNNQVGLKYENETLYYIFNQEESFIAENITDFSVKLNKDMISLTRKDSNSFNLDYVSDYPMLDITISSKLSGQERTINKSFSTRNSCKDKLYLGEGNSESSIDFVKLSTSENQVIPTSLVDSFINQ</sequence>
<dbReference type="EMBL" id="FNHZ01000007">
    <property type="protein sequence ID" value="SDN17151.1"/>
    <property type="molecule type" value="Genomic_DNA"/>
</dbReference>
<dbReference type="RefSeq" id="WP_074522068.1">
    <property type="nucleotide sequence ID" value="NZ_FNHZ01000007.1"/>
</dbReference>
<name>A0A1G9Z8K6_9FIRM</name>
<proteinExistence type="predicted"/>
<keyword evidence="1" id="KW-1133">Transmembrane helix</keyword>
<dbReference type="Proteomes" id="UP000187651">
    <property type="component" value="Unassembled WGS sequence"/>
</dbReference>
<evidence type="ECO:0000313" key="3">
    <source>
        <dbReference type="Proteomes" id="UP000187651"/>
    </source>
</evidence>
<keyword evidence="1" id="KW-0472">Membrane</keyword>